<protein>
    <submittedName>
        <fullName evidence="2">Uncharacterized protein</fullName>
    </submittedName>
</protein>
<feature type="compositionally biased region" description="Basic and acidic residues" evidence="1">
    <location>
        <begin position="67"/>
        <end position="76"/>
    </location>
</feature>
<organism evidence="2 3">
    <name type="scientific">Pseudodesulfovibrio mercurii</name>
    <dbReference type="NCBI Taxonomy" id="641491"/>
    <lineage>
        <taxon>Bacteria</taxon>
        <taxon>Pseudomonadati</taxon>
        <taxon>Thermodesulfobacteriota</taxon>
        <taxon>Desulfovibrionia</taxon>
        <taxon>Desulfovibrionales</taxon>
        <taxon>Desulfovibrionaceae</taxon>
    </lineage>
</organism>
<dbReference type="KEGG" id="ddn:DND132_2476"/>
<dbReference type="HOGENOM" id="CLU_1657991_0_0_7"/>
<evidence type="ECO:0000256" key="1">
    <source>
        <dbReference type="SAM" id="MobiDB-lite"/>
    </source>
</evidence>
<sequence>MKRLIGFITGVALTFVILISAVNILGNMNLPGFLSGWRGSAPNPEREAASAAMAPMPDTWRQVREMNRRLAERDALESPSAFALKEQDGKGETSPDGGETAEAGTSPADAAIREPVAVSAEAAPRPQKRPMAEALARKDAPRELRGILQKNLEALGYLE</sequence>
<name>F0JCJ9_9BACT</name>
<proteinExistence type="predicted"/>
<evidence type="ECO:0000313" key="2">
    <source>
        <dbReference type="EMBL" id="EGB15679.1"/>
    </source>
</evidence>
<dbReference type="EMBL" id="CP003220">
    <property type="protein sequence ID" value="EGB15679.1"/>
    <property type="molecule type" value="Genomic_DNA"/>
</dbReference>
<dbReference type="Proteomes" id="UP000007845">
    <property type="component" value="Chromosome"/>
</dbReference>
<accession>F0JCJ9</accession>
<evidence type="ECO:0000313" key="3">
    <source>
        <dbReference type="Proteomes" id="UP000007845"/>
    </source>
</evidence>
<dbReference type="RefSeq" id="WP_014323105.1">
    <property type="nucleotide sequence ID" value="NC_016803.1"/>
</dbReference>
<feature type="region of interest" description="Disordered" evidence="1">
    <location>
        <begin position="67"/>
        <end position="143"/>
    </location>
</feature>
<reference evidence="2 3" key="1">
    <citation type="journal article" date="2011" name="J. Bacteriol.">
        <title>Genome sequence of the mercury-methylating strain Desulfovibrio desulfuricans ND132.</title>
        <authorList>
            <person name="Brown S.D."/>
            <person name="Gilmour C.C."/>
            <person name="Kucken A.M."/>
            <person name="Wall J.D."/>
            <person name="Elias D.A."/>
            <person name="Brandt C.C."/>
            <person name="Podar M."/>
            <person name="Chertkov O."/>
            <person name="Held B."/>
            <person name="Bruce D.C."/>
            <person name="Detter J.C."/>
            <person name="Tapia R."/>
            <person name="Han C.S."/>
            <person name="Goodwin L.A."/>
            <person name="Cheng J.F."/>
            <person name="Pitluck S."/>
            <person name="Woyke T."/>
            <person name="Mikhailova N."/>
            <person name="Ivanova N.N."/>
            <person name="Han J."/>
            <person name="Lucas S."/>
            <person name="Lapidus A.L."/>
            <person name="Land M.L."/>
            <person name="Hauser L.J."/>
            <person name="Palumbo A.V."/>
        </authorList>
    </citation>
    <scope>NUCLEOTIDE SEQUENCE [LARGE SCALE GENOMIC DNA]</scope>
    <source>
        <strain evidence="2 3">ND132</strain>
    </source>
</reference>
<keyword evidence="3" id="KW-1185">Reference proteome</keyword>
<gene>
    <name evidence="2" type="ORF">DND132_2476</name>
</gene>
<dbReference type="AlphaFoldDB" id="F0JCJ9"/>